<organism evidence="1">
    <name type="scientific">Arundo donax</name>
    <name type="common">Giant reed</name>
    <name type="synonym">Donax arundinaceus</name>
    <dbReference type="NCBI Taxonomy" id="35708"/>
    <lineage>
        <taxon>Eukaryota</taxon>
        <taxon>Viridiplantae</taxon>
        <taxon>Streptophyta</taxon>
        <taxon>Embryophyta</taxon>
        <taxon>Tracheophyta</taxon>
        <taxon>Spermatophyta</taxon>
        <taxon>Magnoliopsida</taxon>
        <taxon>Liliopsida</taxon>
        <taxon>Poales</taxon>
        <taxon>Poaceae</taxon>
        <taxon>PACMAD clade</taxon>
        <taxon>Arundinoideae</taxon>
        <taxon>Arundineae</taxon>
        <taxon>Arundo</taxon>
    </lineage>
</organism>
<sequence length="33" mass="4115">MFCLKNAERHICDYYIWTINQIRKDFSPFTSWS</sequence>
<reference evidence="1" key="2">
    <citation type="journal article" date="2015" name="Data Brief">
        <title>Shoot transcriptome of the giant reed, Arundo donax.</title>
        <authorList>
            <person name="Barrero R.A."/>
            <person name="Guerrero F.D."/>
            <person name="Moolhuijzen P."/>
            <person name="Goolsby J.A."/>
            <person name="Tidwell J."/>
            <person name="Bellgard S.E."/>
            <person name="Bellgard M.I."/>
        </authorList>
    </citation>
    <scope>NUCLEOTIDE SEQUENCE</scope>
    <source>
        <tissue evidence="1">Shoot tissue taken approximately 20 cm above the soil surface</tissue>
    </source>
</reference>
<protein>
    <submittedName>
        <fullName evidence="1">Uncharacterized protein</fullName>
    </submittedName>
</protein>
<evidence type="ECO:0000313" key="1">
    <source>
        <dbReference type="EMBL" id="JAE12844.1"/>
    </source>
</evidence>
<dbReference type="EMBL" id="GBRH01185052">
    <property type="protein sequence ID" value="JAE12844.1"/>
    <property type="molecule type" value="Transcribed_RNA"/>
</dbReference>
<reference evidence="1" key="1">
    <citation type="submission" date="2014-09" db="EMBL/GenBank/DDBJ databases">
        <authorList>
            <person name="Magalhaes I.L.F."/>
            <person name="Oliveira U."/>
            <person name="Santos F.R."/>
            <person name="Vidigal T.H.D.A."/>
            <person name="Brescovit A.D."/>
            <person name="Santos A.J."/>
        </authorList>
    </citation>
    <scope>NUCLEOTIDE SEQUENCE</scope>
    <source>
        <tissue evidence="1">Shoot tissue taken approximately 20 cm above the soil surface</tissue>
    </source>
</reference>
<proteinExistence type="predicted"/>
<name>A0A0A9FNH8_ARUDO</name>
<dbReference type="AlphaFoldDB" id="A0A0A9FNH8"/>
<accession>A0A0A9FNH8</accession>